<dbReference type="NCBIfam" id="NF038065">
    <property type="entry name" value="Pr6Pr"/>
    <property type="match status" value="1"/>
</dbReference>
<dbReference type="EMBL" id="JBEPSJ010000001">
    <property type="protein sequence ID" value="MET4581252.1"/>
    <property type="molecule type" value="Genomic_DNA"/>
</dbReference>
<evidence type="ECO:0000313" key="3">
    <source>
        <dbReference type="Proteomes" id="UP001549257"/>
    </source>
</evidence>
<keyword evidence="1" id="KW-0472">Membrane</keyword>
<protein>
    <recommendedName>
        <fullName evidence="4">FAR-17a/AIG1-like protein</fullName>
    </recommendedName>
</protein>
<accession>A0ABV2QJN9</accession>
<organism evidence="2 3">
    <name type="scientific">Conyzicola nivalis</name>
    <dbReference type="NCBI Taxonomy" id="1477021"/>
    <lineage>
        <taxon>Bacteria</taxon>
        <taxon>Bacillati</taxon>
        <taxon>Actinomycetota</taxon>
        <taxon>Actinomycetes</taxon>
        <taxon>Micrococcales</taxon>
        <taxon>Microbacteriaceae</taxon>
        <taxon>Conyzicola</taxon>
    </lineage>
</organism>
<keyword evidence="3" id="KW-1185">Reference proteome</keyword>
<dbReference type="Proteomes" id="UP001549257">
    <property type="component" value="Unassembled WGS sequence"/>
</dbReference>
<dbReference type="RefSeq" id="WP_354023436.1">
    <property type="nucleotide sequence ID" value="NZ_JBEPSJ010000001.1"/>
</dbReference>
<evidence type="ECO:0000313" key="2">
    <source>
        <dbReference type="EMBL" id="MET4581252.1"/>
    </source>
</evidence>
<comment type="caution">
    <text evidence="2">The sequence shown here is derived from an EMBL/GenBank/DDBJ whole genome shotgun (WGS) entry which is preliminary data.</text>
</comment>
<name>A0ABV2QJN9_9MICO</name>
<sequence>MTTTSYPTRAATRTRRPATPARMVFGLLRLAAAATALAAIITQISERVANGAFVPEWYFSYFTVQSSLISVVVLGVGAVLAFRWRSDPELFTAVRMSAVAYATVTCVVYNVLLRGLPDQGFVGLAWPGEVLHVWIPVFLIVEWVVAPGRAVLGWERIWTAVGFPLVWLGFTLVRGVLGRWYPYPFLEPDAPAGPVSVLAYIVAISAFIVGVAALAIGISRVGMRNRAG</sequence>
<feature type="transmembrane region" description="Helical" evidence="1">
    <location>
        <begin position="124"/>
        <end position="145"/>
    </location>
</feature>
<evidence type="ECO:0000256" key="1">
    <source>
        <dbReference type="SAM" id="Phobius"/>
    </source>
</evidence>
<feature type="transmembrane region" description="Helical" evidence="1">
    <location>
        <begin position="62"/>
        <end position="82"/>
    </location>
</feature>
<reference evidence="2 3" key="1">
    <citation type="submission" date="2024-06" db="EMBL/GenBank/DDBJ databases">
        <title>Sorghum-associated microbial communities from plants grown in Nebraska, USA.</title>
        <authorList>
            <person name="Schachtman D."/>
        </authorList>
    </citation>
    <scope>NUCLEOTIDE SEQUENCE [LARGE SCALE GENOMIC DNA]</scope>
    <source>
        <strain evidence="2 3">2857</strain>
    </source>
</reference>
<evidence type="ECO:0008006" key="4">
    <source>
        <dbReference type="Google" id="ProtNLM"/>
    </source>
</evidence>
<gene>
    <name evidence="2" type="ORF">ABIE21_000742</name>
</gene>
<keyword evidence="1" id="KW-1133">Transmembrane helix</keyword>
<feature type="transmembrane region" description="Helical" evidence="1">
    <location>
        <begin position="157"/>
        <end position="177"/>
    </location>
</feature>
<keyword evidence="1" id="KW-0812">Transmembrane</keyword>
<dbReference type="InterPro" id="IPR049713">
    <property type="entry name" value="Pr6Pr-like"/>
</dbReference>
<feature type="transmembrane region" description="Helical" evidence="1">
    <location>
        <begin position="197"/>
        <end position="218"/>
    </location>
</feature>
<proteinExistence type="predicted"/>
<feature type="transmembrane region" description="Helical" evidence="1">
    <location>
        <begin position="94"/>
        <end position="112"/>
    </location>
</feature>